<evidence type="ECO:0000313" key="2">
    <source>
        <dbReference type="EMBL" id="PQA89289.1"/>
    </source>
</evidence>
<reference evidence="2 3" key="1">
    <citation type="submission" date="2017-12" db="EMBL/GenBank/DDBJ databases">
        <authorList>
            <person name="Hurst M.R.H."/>
        </authorList>
    </citation>
    <scope>NUCLEOTIDE SEQUENCE [LARGE SCALE GENOMIC DNA]</scope>
    <source>
        <strain evidence="2 3">SY-3-19</strain>
    </source>
</reference>
<evidence type="ECO:0000313" key="3">
    <source>
        <dbReference type="Proteomes" id="UP000239504"/>
    </source>
</evidence>
<evidence type="ECO:0008006" key="4">
    <source>
        <dbReference type="Google" id="ProtNLM"/>
    </source>
</evidence>
<dbReference type="Proteomes" id="UP000239504">
    <property type="component" value="Unassembled WGS sequence"/>
</dbReference>
<dbReference type="PRINTS" id="PR00394">
    <property type="entry name" value="RHSPROTEIN"/>
</dbReference>
<protein>
    <recommendedName>
        <fullName evidence="4">RHS repeat-associated core domain-containing protein</fullName>
    </recommendedName>
</protein>
<dbReference type="Gene3D" id="2.180.10.10">
    <property type="entry name" value="RHS repeat-associated core"/>
    <property type="match status" value="1"/>
</dbReference>
<feature type="compositionally biased region" description="Polar residues" evidence="1">
    <location>
        <begin position="131"/>
        <end position="141"/>
    </location>
</feature>
<organism evidence="2 3">
    <name type="scientific">Hyphococcus luteus</name>
    <dbReference type="NCBI Taxonomy" id="2058213"/>
    <lineage>
        <taxon>Bacteria</taxon>
        <taxon>Pseudomonadati</taxon>
        <taxon>Pseudomonadota</taxon>
        <taxon>Alphaproteobacteria</taxon>
        <taxon>Parvularculales</taxon>
        <taxon>Parvularculaceae</taxon>
        <taxon>Hyphococcus</taxon>
    </lineage>
</organism>
<dbReference type="NCBIfam" id="TIGR03696">
    <property type="entry name" value="Rhs_assc_core"/>
    <property type="match status" value="1"/>
</dbReference>
<accession>A0A2S7KA21</accession>
<dbReference type="InterPro" id="IPR022385">
    <property type="entry name" value="Rhs_assc_core"/>
</dbReference>
<dbReference type="OrthoDB" id="7876417at2"/>
<dbReference type="PANTHER" id="PTHR32305">
    <property type="match status" value="1"/>
</dbReference>
<proteinExistence type="predicted"/>
<gene>
    <name evidence="2" type="ORF">CW354_04500</name>
</gene>
<name>A0A2S7KA21_9PROT</name>
<sequence>MKDLRAPGANNTGPFQYTGQVFVEEVGLYYYKARWYNPELGRFMQTDPIGYGDGMNMYAYVGGDPVNSVDPRGTDEIVVTGTRRNYTGSFGGPGASSSGYAPGSLAVETAGQDGVDKIIVRVKRRKRSSVASYSPPNYNSSDRSEDSECASSPYLPGSIPGGLIAKVIGNFLKQTFVLQGDVIAGDVVEGELSVLGIFDIGGGIDSGSVRFSGGTEGFSFTSNRGGTSQGRLYLVISRFQTAGLWRMGRQGL</sequence>
<keyword evidence="3" id="KW-1185">Reference proteome</keyword>
<dbReference type="EMBL" id="PJCH01000003">
    <property type="protein sequence ID" value="PQA89289.1"/>
    <property type="molecule type" value="Genomic_DNA"/>
</dbReference>
<evidence type="ECO:0000256" key="1">
    <source>
        <dbReference type="SAM" id="MobiDB-lite"/>
    </source>
</evidence>
<feature type="region of interest" description="Disordered" evidence="1">
    <location>
        <begin position="130"/>
        <end position="152"/>
    </location>
</feature>
<dbReference type="InterPro" id="IPR050708">
    <property type="entry name" value="T6SS_VgrG/RHS"/>
</dbReference>
<dbReference type="RefSeq" id="WP_104828926.1">
    <property type="nucleotide sequence ID" value="NZ_PJCH01000003.1"/>
</dbReference>
<dbReference type="AlphaFoldDB" id="A0A2S7KA21"/>
<comment type="caution">
    <text evidence="2">The sequence shown here is derived from an EMBL/GenBank/DDBJ whole genome shotgun (WGS) entry which is preliminary data.</text>
</comment>
<dbReference type="PANTHER" id="PTHR32305:SF15">
    <property type="entry name" value="PROTEIN RHSA-RELATED"/>
    <property type="match status" value="1"/>
</dbReference>